<dbReference type="Gene3D" id="3.40.430.10">
    <property type="entry name" value="Dihydrofolate Reductase, subunit A"/>
    <property type="match status" value="1"/>
</dbReference>
<protein>
    <recommendedName>
        <fullName evidence="3 7">Dihydrofolate reductase</fullName>
        <ecNumber evidence="3 7">1.5.1.3</ecNumber>
    </recommendedName>
</protein>
<evidence type="ECO:0000256" key="3">
    <source>
        <dbReference type="ARBA" id="ARBA00012856"/>
    </source>
</evidence>
<reference evidence="9 10" key="1">
    <citation type="journal article" date="2015" name="Nature">
        <title>rRNA introns, odd ribosomes, and small enigmatic genomes across a large radiation of phyla.</title>
        <authorList>
            <person name="Brown C.T."/>
            <person name="Hug L.A."/>
            <person name="Thomas B.C."/>
            <person name="Sharon I."/>
            <person name="Castelle C.J."/>
            <person name="Singh A."/>
            <person name="Wilkins M.J."/>
            <person name="Williams K.H."/>
            <person name="Banfield J.F."/>
        </authorList>
    </citation>
    <scope>NUCLEOTIDE SEQUENCE [LARGE SCALE GENOMIC DNA]</scope>
</reference>
<dbReference type="InterPro" id="IPR024072">
    <property type="entry name" value="DHFR-like_dom_sf"/>
</dbReference>
<evidence type="ECO:0000313" key="10">
    <source>
        <dbReference type="Proteomes" id="UP000034137"/>
    </source>
</evidence>
<dbReference type="EC" id="1.5.1.3" evidence="3 7"/>
<evidence type="ECO:0000256" key="5">
    <source>
        <dbReference type="ARBA" id="ARBA00022857"/>
    </source>
</evidence>
<dbReference type="SUPFAM" id="SSF53597">
    <property type="entry name" value="Dihydrofolate reductase-like"/>
    <property type="match status" value="1"/>
</dbReference>
<proteinExistence type="inferred from homology"/>
<dbReference type="GO" id="GO:0046654">
    <property type="term" value="P:tetrahydrofolate biosynthetic process"/>
    <property type="evidence" value="ECO:0007669"/>
    <property type="project" value="UniProtKB-UniPathway"/>
</dbReference>
<evidence type="ECO:0000313" key="9">
    <source>
        <dbReference type="EMBL" id="KKR33558.1"/>
    </source>
</evidence>
<evidence type="ECO:0000256" key="1">
    <source>
        <dbReference type="ARBA" id="ARBA00004903"/>
    </source>
</evidence>
<accession>A0A0G0Q070</accession>
<dbReference type="Proteomes" id="UP000034137">
    <property type="component" value="Unassembled WGS sequence"/>
</dbReference>
<gene>
    <name evidence="9" type="ORF">UT64_C0006G0006</name>
</gene>
<evidence type="ECO:0000256" key="6">
    <source>
        <dbReference type="ARBA" id="ARBA00023002"/>
    </source>
</evidence>
<dbReference type="UniPathway" id="UPA00077">
    <property type="reaction ID" value="UER00158"/>
</dbReference>
<dbReference type="AlphaFoldDB" id="A0A0G0Q070"/>
<comment type="pathway">
    <text evidence="1 7">Cofactor biosynthesis; tetrahydrofolate biosynthesis; 5,6,7,8-tetrahydrofolate from 7,8-dihydrofolate: step 1/1.</text>
</comment>
<dbReference type="PANTHER" id="PTHR48069:SF3">
    <property type="entry name" value="DIHYDROFOLATE REDUCTASE"/>
    <property type="match status" value="1"/>
</dbReference>
<name>A0A0G0Q070_9BACT</name>
<dbReference type="GO" id="GO:0046452">
    <property type="term" value="P:dihydrofolate metabolic process"/>
    <property type="evidence" value="ECO:0007669"/>
    <property type="project" value="TreeGrafter"/>
</dbReference>
<keyword evidence="4 7" id="KW-0554">One-carbon metabolism</keyword>
<keyword evidence="5 7" id="KW-0521">NADP</keyword>
<comment type="similarity">
    <text evidence="2 7">Belongs to the dihydrofolate reductase family.</text>
</comment>
<dbReference type="InterPro" id="IPR012259">
    <property type="entry name" value="DHFR"/>
</dbReference>
<evidence type="ECO:0000256" key="2">
    <source>
        <dbReference type="ARBA" id="ARBA00009539"/>
    </source>
</evidence>
<dbReference type="CDD" id="cd00209">
    <property type="entry name" value="DHFR"/>
    <property type="match status" value="1"/>
</dbReference>
<comment type="caution">
    <text evidence="9">The sequence shown here is derived from an EMBL/GenBank/DDBJ whole genome shotgun (WGS) entry which is preliminary data.</text>
</comment>
<dbReference type="PATRIC" id="fig|1618642.3.peg.185"/>
<dbReference type="PROSITE" id="PS51330">
    <property type="entry name" value="DHFR_2"/>
    <property type="match status" value="1"/>
</dbReference>
<evidence type="ECO:0000256" key="7">
    <source>
        <dbReference type="PIRNR" id="PIRNR000194"/>
    </source>
</evidence>
<dbReference type="GO" id="GO:0004146">
    <property type="term" value="F:dihydrofolate reductase activity"/>
    <property type="evidence" value="ECO:0007669"/>
    <property type="project" value="UniProtKB-EC"/>
</dbReference>
<dbReference type="PANTHER" id="PTHR48069">
    <property type="entry name" value="DIHYDROFOLATE REDUCTASE"/>
    <property type="match status" value="1"/>
</dbReference>
<dbReference type="GO" id="GO:0046655">
    <property type="term" value="P:folic acid metabolic process"/>
    <property type="evidence" value="ECO:0007669"/>
    <property type="project" value="TreeGrafter"/>
</dbReference>
<sequence>MISIICIIGKNNAIGRNNQLLWDLPTDMKHFREVTKGGVVIMGRKTFESIGRPLPKRTNIIITRDAEYKAEGCTVVNSLESAFAKAKEVPSSSDGKYQNEIFIIGGGEIYRQALPLTDRLYLTIVEDEPEADTFFPDFKEFTKILHEEEHEENGFKFKFIDLER</sequence>
<evidence type="ECO:0000259" key="8">
    <source>
        <dbReference type="PROSITE" id="PS51330"/>
    </source>
</evidence>
<keyword evidence="6 7" id="KW-0560">Oxidoreductase</keyword>
<comment type="function">
    <text evidence="7">Key enzyme in folate metabolism. Catalyzes an essential reaction for de novo glycine and purine synthesis, and for DNA precursor synthesis.</text>
</comment>
<evidence type="ECO:0000256" key="4">
    <source>
        <dbReference type="ARBA" id="ARBA00022563"/>
    </source>
</evidence>
<dbReference type="Pfam" id="PF00186">
    <property type="entry name" value="DHFR_1"/>
    <property type="match status" value="1"/>
</dbReference>
<dbReference type="InterPro" id="IPR001796">
    <property type="entry name" value="DHFR_dom"/>
</dbReference>
<dbReference type="GO" id="GO:0050661">
    <property type="term" value="F:NADP binding"/>
    <property type="evidence" value="ECO:0007669"/>
    <property type="project" value="InterPro"/>
</dbReference>
<dbReference type="EMBL" id="LBXO01000006">
    <property type="protein sequence ID" value="KKR33558.1"/>
    <property type="molecule type" value="Genomic_DNA"/>
</dbReference>
<dbReference type="PIRSF" id="PIRSF000194">
    <property type="entry name" value="DHFR"/>
    <property type="match status" value="1"/>
</dbReference>
<feature type="domain" description="DHFR" evidence="8">
    <location>
        <begin position="1"/>
        <end position="164"/>
    </location>
</feature>
<organism evidence="9 10">
    <name type="scientific">Candidatus Falkowbacteria bacterium GW2011_GWF2_39_8</name>
    <dbReference type="NCBI Taxonomy" id="1618642"/>
    <lineage>
        <taxon>Bacteria</taxon>
        <taxon>Candidatus Falkowiibacteriota</taxon>
    </lineage>
</organism>
<comment type="catalytic activity">
    <reaction evidence="7">
        <text>(6S)-5,6,7,8-tetrahydrofolate + NADP(+) = 7,8-dihydrofolate + NADPH + H(+)</text>
        <dbReference type="Rhea" id="RHEA:15009"/>
        <dbReference type="ChEBI" id="CHEBI:15378"/>
        <dbReference type="ChEBI" id="CHEBI:57451"/>
        <dbReference type="ChEBI" id="CHEBI:57453"/>
        <dbReference type="ChEBI" id="CHEBI:57783"/>
        <dbReference type="ChEBI" id="CHEBI:58349"/>
        <dbReference type="EC" id="1.5.1.3"/>
    </reaction>
</comment>
<dbReference type="GO" id="GO:0006730">
    <property type="term" value="P:one-carbon metabolic process"/>
    <property type="evidence" value="ECO:0007669"/>
    <property type="project" value="UniProtKB-KW"/>
</dbReference>
<dbReference type="PRINTS" id="PR00070">
    <property type="entry name" value="DHFR"/>
</dbReference>